<dbReference type="Pfam" id="PF00111">
    <property type="entry name" value="Fer2"/>
    <property type="match status" value="1"/>
</dbReference>
<keyword evidence="6" id="KW-0408">Iron</keyword>
<accession>A0A848L780</accession>
<dbReference type="InterPro" id="IPR017938">
    <property type="entry name" value="Riboflavin_synthase-like_b-brl"/>
</dbReference>
<feature type="domain" description="FAD-binding FR-type" evidence="9">
    <location>
        <begin position="10"/>
        <end position="112"/>
    </location>
</feature>
<dbReference type="EMBL" id="JABBNB010000037">
    <property type="protein sequence ID" value="NMO04563.1"/>
    <property type="molecule type" value="Genomic_DNA"/>
</dbReference>
<name>A0A848L780_9ACTN</name>
<dbReference type="InterPro" id="IPR012675">
    <property type="entry name" value="Beta-grasp_dom_sf"/>
</dbReference>
<dbReference type="InterPro" id="IPR036010">
    <property type="entry name" value="2Fe-2S_ferredoxin-like_sf"/>
</dbReference>
<dbReference type="PROSITE" id="PS51384">
    <property type="entry name" value="FAD_FR"/>
    <property type="match status" value="1"/>
</dbReference>
<dbReference type="PROSITE" id="PS00197">
    <property type="entry name" value="2FE2S_FER_1"/>
    <property type="match status" value="1"/>
</dbReference>
<dbReference type="Gene3D" id="2.40.30.10">
    <property type="entry name" value="Translation factors"/>
    <property type="match status" value="1"/>
</dbReference>
<dbReference type="InterPro" id="IPR001433">
    <property type="entry name" value="OxRdtase_FAD/NAD-bd"/>
</dbReference>
<reference evidence="10 11" key="1">
    <citation type="submission" date="2020-04" db="EMBL/GenBank/DDBJ databases">
        <title>Gordonia sp. nov. TBRC 11910.</title>
        <authorList>
            <person name="Suriyachadkun C."/>
        </authorList>
    </citation>
    <scope>NUCLEOTIDE SEQUENCE [LARGE SCALE GENOMIC DNA]</scope>
    <source>
        <strain evidence="10 11">TBRC 11910</strain>
    </source>
</reference>
<organism evidence="10 11">
    <name type="scientific">Gordonia asplenii</name>
    <dbReference type="NCBI Taxonomy" id="2725283"/>
    <lineage>
        <taxon>Bacteria</taxon>
        <taxon>Bacillati</taxon>
        <taxon>Actinomycetota</taxon>
        <taxon>Actinomycetes</taxon>
        <taxon>Mycobacteriales</taxon>
        <taxon>Gordoniaceae</taxon>
        <taxon>Gordonia</taxon>
    </lineage>
</organism>
<evidence type="ECO:0000256" key="5">
    <source>
        <dbReference type="ARBA" id="ARBA00023002"/>
    </source>
</evidence>
<dbReference type="Pfam" id="PF00175">
    <property type="entry name" value="NAD_binding_1"/>
    <property type="match status" value="1"/>
</dbReference>
<comment type="caution">
    <text evidence="10">The sequence shown here is derived from an EMBL/GenBank/DDBJ whole genome shotgun (WGS) entry which is preliminary data.</text>
</comment>
<gene>
    <name evidence="10" type="ORF">HH308_25410</name>
</gene>
<evidence type="ECO:0000256" key="3">
    <source>
        <dbReference type="ARBA" id="ARBA00022714"/>
    </source>
</evidence>
<dbReference type="InterPro" id="IPR050415">
    <property type="entry name" value="MRET"/>
</dbReference>
<dbReference type="Gene3D" id="3.40.50.80">
    <property type="entry name" value="Nucleotide-binding domain of ferredoxin-NADP reductase (FNR) module"/>
    <property type="match status" value="1"/>
</dbReference>
<dbReference type="SUPFAM" id="SSF52343">
    <property type="entry name" value="Ferredoxin reductase-like, C-terminal NADP-linked domain"/>
    <property type="match status" value="1"/>
</dbReference>
<dbReference type="PROSITE" id="PS51085">
    <property type="entry name" value="2FE2S_FER_2"/>
    <property type="match status" value="1"/>
</dbReference>
<keyword evidence="5" id="KW-0560">Oxidoreductase</keyword>
<evidence type="ECO:0000259" key="9">
    <source>
        <dbReference type="PROSITE" id="PS51384"/>
    </source>
</evidence>
<dbReference type="CDD" id="cd00207">
    <property type="entry name" value="fer2"/>
    <property type="match status" value="1"/>
</dbReference>
<dbReference type="InterPro" id="IPR001041">
    <property type="entry name" value="2Fe-2S_ferredoxin-type"/>
</dbReference>
<proteinExistence type="predicted"/>
<keyword evidence="2" id="KW-0285">Flavoprotein</keyword>
<dbReference type="InterPro" id="IPR006058">
    <property type="entry name" value="2Fe2S_fd_BS"/>
</dbReference>
<dbReference type="Gene3D" id="3.10.20.30">
    <property type="match status" value="1"/>
</dbReference>
<comment type="cofactor">
    <cofactor evidence="1">
        <name>FAD</name>
        <dbReference type="ChEBI" id="CHEBI:57692"/>
    </cofactor>
</comment>
<dbReference type="PANTHER" id="PTHR47354:SF1">
    <property type="entry name" value="CARNITINE MONOOXYGENASE REDUCTASE SUBUNIT"/>
    <property type="match status" value="1"/>
</dbReference>
<evidence type="ECO:0000256" key="7">
    <source>
        <dbReference type="ARBA" id="ARBA00023014"/>
    </source>
</evidence>
<feature type="domain" description="2Fe-2S ferredoxin-type" evidence="8">
    <location>
        <begin position="234"/>
        <end position="321"/>
    </location>
</feature>
<dbReference type="Proteomes" id="UP000550729">
    <property type="component" value="Unassembled WGS sequence"/>
</dbReference>
<keyword evidence="4" id="KW-0479">Metal-binding</keyword>
<evidence type="ECO:0000313" key="11">
    <source>
        <dbReference type="Proteomes" id="UP000550729"/>
    </source>
</evidence>
<evidence type="ECO:0000259" key="8">
    <source>
        <dbReference type="PROSITE" id="PS51085"/>
    </source>
</evidence>
<keyword evidence="3" id="KW-0001">2Fe-2S</keyword>
<dbReference type="PRINTS" id="PR00409">
    <property type="entry name" value="PHDIOXRDTASE"/>
</dbReference>
<keyword evidence="11" id="KW-1185">Reference proteome</keyword>
<dbReference type="InterPro" id="IPR017927">
    <property type="entry name" value="FAD-bd_FR_type"/>
</dbReference>
<evidence type="ECO:0000313" key="10">
    <source>
        <dbReference type="EMBL" id="NMO04563.1"/>
    </source>
</evidence>
<dbReference type="CDD" id="cd06185">
    <property type="entry name" value="PDR_like"/>
    <property type="match status" value="1"/>
</dbReference>
<evidence type="ECO:0000256" key="6">
    <source>
        <dbReference type="ARBA" id="ARBA00023004"/>
    </source>
</evidence>
<keyword evidence="7" id="KW-0411">Iron-sulfur</keyword>
<dbReference type="SUPFAM" id="SSF63380">
    <property type="entry name" value="Riboflavin synthase domain-like"/>
    <property type="match status" value="1"/>
</dbReference>
<dbReference type="SUPFAM" id="SSF54292">
    <property type="entry name" value="2Fe-2S ferredoxin-like"/>
    <property type="match status" value="1"/>
</dbReference>
<evidence type="ECO:0000256" key="1">
    <source>
        <dbReference type="ARBA" id="ARBA00001974"/>
    </source>
</evidence>
<dbReference type="GO" id="GO:0046872">
    <property type="term" value="F:metal ion binding"/>
    <property type="evidence" value="ECO:0007669"/>
    <property type="project" value="UniProtKB-KW"/>
</dbReference>
<dbReference type="InterPro" id="IPR039261">
    <property type="entry name" value="FNR_nucleotide-bd"/>
</dbReference>
<protein>
    <submittedName>
        <fullName evidence="10">Oxidoreductase</fullName>
    </submittedName>
</protein>
<dbReference type="PANTHER" id="PTHR47354">
    <property type="entry name" value="NADH OXIDOREDUCTASE HCR"/>
    <property type="match status" value="1"/>
</dbReference>
<dbReference type="GO" id="GO:0051537">
    <property type="term" value="F:2 iron, 2 sulfur cluster binding"/>
    <property type="evidence" value="ECO:0007669"/>
    <property type="project" value="UniProtKB-KW"/>
</dbReference>
<dbReference type="AlphaFoldDB" id="A0A848L780"/>
<sequence length="321" mass="34347">MTVTETVVRETEFDLRISALDRVSDGVLSIELTPLDDSALPAWTPGAHVDLILGPDLVRQYSLSGDPADHGRWRVAVLLTPDSRGGSRAVHENLTVGDTIRVRGPRNHFVLAAAPSYEFVAGGIGITPILPMIAEAQAAGASWRLHYGGRTRASMAFTDELAQYGDKVTLVPQDESGHLDLQAILGTPAADTLVYCCGPTPLLDAIESTCETWPSGALHTERFAAQEVDTSGDSEFTVVFAQSGIEAKVPADKSVFTVARENDLSVLGSCLAGICGTCETDVLDGEVDHRDSVLDEDERAANETMMICVSRCRGPRLVLDI</sequence>
<dbReference type="GO" id="GO:0016491">
    <property type="term" value="F:oxidoreductase activity"/>
    <property type="evidence" value="ECO:0007669"/>
    <property type="project" value="UniProtKB-KW"/>
</dbReference>
<dbReference type="RefSeq" id="WP_170197064.1">
    <property type="nucleotide sequence ID" value="NZ_JABBNB010000037.1"/>
</dbReference>
<evidence type="ECO:0000256" key="4">
    <source>
        <dbReference type="ARBA" id="ARBA00022723"/>
    </source>
</evidence>
<evidence type="ECO:0000256" key="2">
    <source>
        <dbReference type="ARBA" id="ARBA00022630"/>
    </source>
</evidence>